<protein>
    <submittedName>
        <fullName evidence="5">2-oxoglutarate ferredoxin oxidoreductase subunit delta</fullName>
    </submittedName>
</protein>
<dbReference type="InterPro" id="IPR017896">
    <property type="entry name" value="4Fe4S_Fe-S-bd"/>
</dbReference>
<accession>A0A2W7Q914</accession>
<comment type="caution">
    <text evidence="5">The sequence shown here is derived from an EMBL/GenBank/DDBJ whole genome shotgun (WGS) entry which is preliminary data.</text>
</comment>
<name>A0A2W7Q914_9BACT</name>
<dbReference type="GO" id="GO:0051536">
    <property type="term" value="F:iron-sulfur cluster binding"/>
    <property type="evidence" value="ECO:0007669"/>
    <property type="project" value="UniProtKB-KW"/>
</dbReference>
<keyword evidence="3" id="KW-0411">Iron-sulfur</keyword>
<organism evidence="5 6">
    <name type="scientific">Breznakibacter xylanolyticus</name>
    <dbReference type="NCBI Taxonomy" id="990"/>
    <lineage>
        <taxon>Bacteria</taxon>
        <taxon>Pseudomonadati</taxon>
        <taxon>Bacteroidota</taxon>
        <taxon>Bacteroidia</taxon>
        <taxon>Marinilabiliales</taxon>
        <taxon>Marinilabiliaceae</taxon>
        <taxon>Breznakibacter</taxon>
    </lineage>
</organism>
<proteinExistence type="predicted"/>
<dbReference type="Gene3D" id="3.30.70.20">
    <property type="match status" value="1"/>
</dbReference>
<evidence type="ECO:0000256" key="2">
    <source>
        <dbReference type="ARBA" id="ARBA00023004"/>
    </source>
</evidence>
<evidence type="ECO:0000313" key="6">
    <source>
        <dbReference type="Proteomes" id="UP000249239"/>
    </source>
</evidence>
<reference evidence="5 6" key="1">
    <citation type="submission" date="2018-06" db="EMBL/GenBank/DDBJ databases">
        <title>Genomic Encyclopedia of Archaeal and Bacterial Type Strains, Phase II (KMG-II): from individual species to whole genera.</title>
        <authorList>
            <person name="Goeker M."/>
        </authorList>
    </citation>
    <scope>NUCLEOTIDE SEQUENCE [LARGE SCALE GENOMIC DNA]</scope>
    <source>
        <strain evidence="5 6">DSM 6779</strain>
    </source>
</reference>
<gene>
    <name evidence="5" type="ORF">LX69_01219</name>
</gene>
<dbReference type="PROSITE" id="PS00198">
    <property type="entry name" value="4FE4S_FER_1"/>
    <property type="match status" value="2"/>
</dbReference>
<keyword evidence="1" id="KW-0479">Metal-binding</keyword>
<dbReference type="AlphaFoldDB" id="A0A2W7Q914"/>
<dbReference type="PROSITE" id="PS51379">
    <property type="entry name" value="4FE4S_FER_2"/>
    <property type="match status" value="2"/>
</dbReference>
<evidence type="ECO:0000313" key="5">
    <source>
        <dbReference type="EMBL" id="PZX18179.1"/>
    </source>
</evidence>
<dbReference type="InterPro" id="IPR017900">
    <property type="entry name" value="4Fe4S_Fe_S_CS"/>
</dbReference>
<dbReference type="PANTHER" id="PTHR43122">
    <property type="entry name" value="FERREDOXIN SUBUNIT OF PYRUVATE:FLAVODOXIN OXIDOREDUCTASE-RELATED"/>
    <property type="match status" value="1"/>
</dbReference>
<evidence type="ECO:0000256" key="1">
    <source>
        <dbReference type="ARBA" id="ARBA00022723"/>
    </source>
</evidence>
<dbReference type="EMBL" id="QKZK01000007">
    <property type="protein sequence ID" value="PZX18179.1"/>
    <property type="molecule type" value="Genomic_DNA"/>
</dbReference>
<keyword evidence="6" id="KW-1185">Reference proteome</keyword>
<feature type="domain" description="4Fe-4S ferredoxin-type" evidence="4">
    <location>
        <begin position="6"/>
        <end position="35"/>
    </location>
</feature>
<sequence length="74" mass="7628">MAKVRGAIVVDSAVCKGCALCVEACPAQVIQLSVELNAKGMNYAAMALPDACTGCANCAMVCPDSCITVYRVKI</sequence>
<dbReference type="SUPFAM" id="SSF54862">
    <property type="entry name" value="4Fe-4S ferredoxins"/>
    <property type="match status" value="1"/>
</dbReference>
<evidence type="ECO:0000256" key="3">
    <source>
        <dbReference type="ARBA" id="ARBA00023014"/>
    </source>
</evidence>
<dbReference type="GO" id="GO:0046872">
    <property type="term" value="F:metal ion binding"/>
    <property type="evidence" value="ECO:0007669"/>
    <property type="project" value="UniProtKB-KW"/>
</dbReference>
<dbReference type="Pfam" id="PF12838">
    <property type="entry name" value="Fer4_7"/>
    <property type="match status" value="1"/>
</dbReference>
<keyword evidence="2" id="KW-0408">Iron</keyword>
<dbReference type="Proteomes" id="UP000249239">
    <property type="component" value="Unassembled WGS sequence"/>
</dbReference>
<evidence type="ECO:0000259" key="4">
    <source>
        <dbReference type="PROSITE" id="PS51379"/>
    </source>
</evidence>
<dbReference type="OrthoDB" id="9804603at2"/>
<dbReference type="RefSeq" id="WP_111444914.1">
    <property type="nucleotide sequence ID" value="NZ_QKZK01000007.1"/>
</dbReference>
<feature type="domain" description="4Fe-4S ferredoxin-type" evidence="4">
    <location>
        <begin position="43"/>
        <end position="72"/>
    </location>
</feature>
<dbReference type="PANTHER" id="PTHR43122:SF2">
    <property type="entry name" value="FERREDOXIN SUBUNIT OF PYRUVATE:FLAVODOXIN OXIDOREDUCTASE"/>
    <property type="match status" value="1"/>
</dbReference>